<evidence type="ECO:0000313" key="4">
    <source>
        <dbReference type="Proteomes" id="UP000244722"/>
    </source>
</evidence>
<organism evidence="3 4">
    <name type="scientific">Tuber borchii</name>
    <name type="common">White truffle</name>
    <dbReference type="NCBI Taxonomy" id="42251"/>
    <lineage>
        <taxon>Eukaryota</taxon>
        <taxon>Fungi</taxon>
        <taxon>Dikarya</taxon>
        <taxon>Ascomycota</taxon>
        <taxon>Pezizomycotina</taxon>
        <taxon>Pezizomycetes</taxon>
        <taxon>Pezizales</taxon>
        <taxon>Tuberaceae</taxon>
        <taxon>Tuber</taxon>
    </lineage>
</organism>
<dbReference type="Proteomes" id="UP000244722">
    <property type="component" value="Unassembled WGS sequence"/>
</dbReference>
<dbReference type="EMBL" id="NESQ01000098">
    <property type="protein sequence ID" value="PUU79204.1"/>
    <property type="molecule type" value="Genomic_DNA"/>
</dbReference>
<sequence length="450" mass="48735">MDVWTGSISLDSTTPPLEDLRLSTSSISTTPPSVISHLTKSLSSSTLSLISLIDPTRIPLFLAAGPSLELTTTSPKTELYFRQLFLSKPPLSTSSSCAEQSRLALLVNVSNPSEHTPGDWQITELAIYGAISQLPALELDAATPPHSPPLEDQNSALTTTPATSNPRTTVTVHALPLSSNHAFPTFLPKIKQEKTFTIREDTAFFIAPNPQDVINPPKSSKKRGADVIDSIVEKRKRAKARQQSAPPPPPPLTLLGSRALNRIPSLEPRSAGIKNERSPSPTGLKLRRSSGGGTPGVTLGPLSIFKREGTESRPSTAIKREGSDYFGSTVKREVSDVEGRNRDVLAKIVVARMKACGIRDYRSKSIMPITPAAVIPVLDENEERRDKEEYKNIYHHTVKAATFALRNDGISNATVNPEKMKSAVDKLLAVFCPADSDAGSKEDYSQICES</sequence>
<feature type="domain" description="Sld7 C-terminal" evidence="2">
    <location>
        <begin position="340"/>
        <end position="432"/>
    </location>
</feature>
<dbReference type="Pfam" id="PF18596">
    <property type="entry name" value="Sld7_C"/>
    <property type="match status" value="1"/>
</dbReference>
<evidence type="ECO:0000256" key="1">
    <source>
        <dbReference type="SAM" id="MobiDB-lite"/>
    </source>
</evidence>
<feature type="region of interest" description="Disordered" evidence="1">
    <location>
        <begin position="234"/>
        <end position="320"/>
    </location>
</feature>
<keyword evidence="4" id="KW-1185">Reference proteome</keyword>
<proteinExistence type="predicted"/>
<gene>
    <name evidence="3" type="ORF">B9Z19DRAFT_1125574</name>
</gene>
<name>A0A2T6ZUW5_TUBBO</name>
<evidence type="ECO:0000313" key="3">
    <source>
        <dbReference type="EMBL" id="PUU79204.1"/>
    </source>
</evidence>
<dbReference type="AlphaFoldDB" id="A0A2T6ZUW5"/>
<reference evidence="3 4" key="1">
    <citation type="submission" date="2017-04" db="EMBL/GenBank/DDBJ databases">
        <title>Draft genome sequence of Tuber borchii Vittad., a whitish edible truffle.</title>
        <authorList>
            <consortium name="DOE Joint Genome Institute"/>
            <person name="Murat C."/>
            <person name="Kuo A."/>
            <person name="Barry K.W."/>
            <person name="Clum A."/>
            <person name="Dockter R.B."/>
            <person name="Fauchery L."/>
            <person name="Iotti M."/>
            <person name="Kohler A."/>
            <person name="Labutti K."/>
            <person name="Lindquist E.A."/>
            <person name="Lipzen A."/>
            <person name="Ohm R.A."/>
            <person name="Wang M."/>
            <person name="Grigoriev I.V."/>
            <person name="Zambonelli A."/>
            <person name="Martin F.M."/>
        </authorList>
    </citation>
    <scope>NUCLEOTIDE SEQUENCE [LARGE SCALE GENOMIC DNA]</scope>
    <source>
        <strain evidence="3 4">Tbo3840</strain>
    </source>
</reference>
<evidence type="ECO:0000259" key="2">
    <source>
        <dbReference type="Pfam" id="PF18596"/>
    </source>
</evidence>
<dbReference type="InterPro" id="IPR041260">
    <property type="entry name" value="Sld7_C"/>
</dbReference>
<comment type="caution">
    <text evidence="3">The sequence shown here is derived from an EMBL/GenBank/DDBJ whole genome shotgun (WGS) entry which is preliminary data.</text>
</comment>
<accession>A0A2T6ZUW5</accession>
<dbReference type="OrthoDB" id="4205424at2759"/>
<feature type="region of interest" description="Disordered" evidence="1">
    <location>
        <begin position="140"/>
        <end position="166"/>
    </location>
</feature>
<protein>
    <recommendedName>
        <fullName evidence="2">Sld7 C-terminal domain-containing protein</fullName>
    </recommendedName>
</protein>